<organism evidence="1 2">
    <name type="scientific">Piloderma croceum (strain F 1598)</name>
    <dbReference type="NCBI Taxonomy" id="765440"/>
    <lineage>
        <taxon>Eukaryota</taxon>
        <taxon>Fungi</taxon>
        <taxon>Dikarya</taxon>
        <taxon>Basidiomycota</taxon>
        <taxon>Agaricomycotina</taxon>
        <taxon>Agaricomycetes</taxon>
        <taxon>Agaricomycetidae</taxon>
        <taxon>Atheliales</taxon>
        <taxon>Atheliaceae</taxon>
        <taxon>Piloderma</taxon>
    </lineage>
</organism>
<reference evidence="2" key="2">
    <citation type="submission" date="2015-01" db="EMBL/GenBank/DDBJ databases">
        <title>Evolutionary Origins and Diversification of the Mycorrhizal Mutualists.</title>
        <authorList>
            <consortium name="DOE Joint Genome Institute"/>
            <consortium name="Mycorrhizal Genomics Consortium"/>
            <person name="Kohler A."/>
            <person name="Kuo A."/>
            <person name="Nagy L.G."/>
            <person name="Floudas D."/>
            <person name="Copeland A."/>
            <person name="Barry K.W."/>
            <person name="Cichocki N."/>
            <person name="Veneault-Fourrey C."/>
            <person name="LaButti K."/>
            <person name="Lindquist E.A."/>
            <person name="Lipzen A."/>
            <person name="Lundell T."/>
            <person name="Morin E."/>
            <person name="Murat C."/>
            <person name="Riley R."/>
            <person name="Ohm R."/>
            <person name="Sun H."/>
            <person name="Tunlid A."/>
            <person name="Henrissat B."/>
            <person name="Grigoriev I.V."/>
            <person name="Hibbett D.S."/>
            <person name="Martin F."/>
        </authorList>
    </citation>
    <scope>NUCLEOTIDE SEQUENCE [LARGE SCALE GENOMIC DNA]</scope>
    <source>
        <strain evidence="2">F 1598</strain>
    </source>
</reference>
<keyword evidence="2" id="KW-1185">Reference proteome</keyword>
<dbReference type="HOGENOM" id="CLU_2097716_0_0_1"/>
<proteinExistence type="predicted"/>
<protein>
    <submittedName>
        <fullName evidence="1">Uncharacterized protein</fullName>
    </submittedName>
</protein>
<evidence type="ECO:0000313" key="2">
    <source>
        <dbReference type="Proteomes" id="UP000054166"/>
    </source>
</evidence>
<accession>A0A0C3G0H2</accession>
<dbReference type="AlphaFoldDB" id="A0A0C3G0H2"/>
<sequence>MSVKRSVELQDLTPRDFGLRQSFKLVRSKVNSFDQFGAYLRLFAVVIHPATSAAPSTAQSIRYVHAGLSLKLPGAYAVDLNHDAFYALGLETRGEQKSALHGDEVRCTAAFCVIFL</sequence>
<dbReference type="InParanoid" id="A0A0C3G0H2"/>
<reference evidence="1 2" key="1">
    <citation type="submission" date="2014-04" db="EMBL/GenBank/DDBJ databases">
        <authorList>
            <consortium name="DOE Joint Genome Institute"/>
            <person name="Kuo A."/>
            <person name="Tarkka M."/>
            <person name="Buscot F."/>
            <person name="Kohler A."/>
            <person name="Nagy L.G."/>
            <person name="Floudas D."/>
            <person name="Copeland A."/>
            <person name="Barry K.W."/>
            <person name="Cichocki N."/>
            <person name="Veneault-Fourrey C."/>
            <person name="LaButti K."/>
            <person name="Lindquist E.A."/>
            <person name="Lipzen A."/>
            <person name="Lundell T."/>
            <person name="Morin E."/>
            <person name="Murat C."/>
            <person name="Sun H."/>
            <person name="Tunlid A."/>
            <person name="Henrissat B."/>
            <person name="Grigoriev I.V."/>
            <person name="Hibbett D.S."/>
            <person name="Martin F."/>
            <person name="Nordberg H.P."/>
            <person name="Cantor M.N."/>
            <person name="Hua S.X."/>
        </authorList>
    </citation>
    <scope>NUCLEOTIDE SEQUENCE [LARGE SCALE GENOMIC DNA]</scope>
    <source>
        <strain evidence="1 2">F 1598</strain>
    </source>
</reference>
<name>A0A0C3G0H2_PILCF</name>
<gene>
    <name evidence="1" type="ORF">PILCRDRAFT_6432</name>
</gene>
<evidence type="ECO:0000313" key="1">
    <source>
        <dbReference type="EMBL" id="KIM84141.1"/>
    </source>
</evidence>
<dbReference type="Proteomes" id="UP000054166">
    <property type="component" value="Unassembled WGS sequence"/>
</dbReference>
<dbReference type="EMBL" id="KN832988">
    <property type="protein sequence ID" value="KIM84141.1"/>
    <property type="molecule type" value="Genomic_DNA"/>
</dbReference>